<accession>A0A2A2D668</accession>
<protein>
    <submittedName>
        <fullName evidence="1">Uncharacterized protein</fullName>
    </submittedName>
</protein>
<gene>
    <name evidence="1" type="ORF">CK936_15830</name>
</gene>
<dbReference type="AlphaFoldDB" id="A0A2A2D668"/>
<evidence type="ECO:0000313" key="1">
    <source>
        <dbReference type="EMBL" id="PAU47978.1"/>
    </source>
</evidence>
<dbReference type="EMBL" id="NSJV01000307">
    <property type="protein sequence ID" value="PAU47978.1"/>
    <property type="molecule type" value="Genomic_DNA"/>
</dbReference>
<name>A0A2A2D668_9ACTN</name>
<sequence length="78" mass="8767">MPTPGDLKRTALRNRERAVAAELEALYGREDPEDAAELARIRALPQADRFPLALDFIARRTTRSTLTDTQTQTDRSTP</sequence>
<dbReference type="RefSeq" id="WP_095581609.1">
    <property type="nucleotide sequence ID" value="NZ_JAJQQQ010000026.1"/>
</dbReference>
<dbReference type="Proteomes" id="UP000218944">
    <property type="component" value="Unassembled WGS sequence"/>
</dbReference>
<comment type="caution">
    <text evidence="1">The sequence shown here is derived from an EMBL/GenBank/DDBJ whole genome shotgun (WGS) entry which is preliminary data.</text>
</comment>
<reference evidence="1 2" key="1">
    <citation type="submission" date="2017-08" db="EMBL/GenBank/DDBJ databases">
        <title>Genome sequence of Streptomyces albireticuli NRRL B-1670.</title>
        <authorList>
            <person name="Graham D.E."/>
            <person name="Mahan K.M."/>
            <person name="Klingeman D.M."/>
            <person name="Hettich R.L."/>
            <person name="Parry R.J."/>
            <person name="Spain J.C."/>
        </authorList>
    </citation>
    <scope>NUCLEOTIDE SEQUENCE [LARGE SCALE GENOMIC DNA]</scope>
    <source>
        <strain evidence="1 2">NRRL B-1670</strain>
    </source>
</reference>
<proteinExistence type="predicted"/>
<keyword evidence="2" id="KW-1185">Reference proteome</keyword>
<organism evidence="1 2">
    <name type="scientific">Streptomyces albireticuli</name>
    <dbReference type="NCBI Taxonomy" id="1940"/>
    <lineage>
        <taxon>Bacteria</taxon>
        <taxon>Bacillati</taxon>
        <taxon>Actinomycetota</taxon>
        <taxon>Actinomycetes</taxon>
        <taxon>Kitasatosporales</taxon>
        <taxon>Streptomycetaceae</taxon>
        <taxon>Streptomyces</taxon>
    </lineage>
</organism>
<evidence type="ECO:0000313" key="2">
    <source>
        <dbReference type="Proteomes" id="UP000218944"/>
    </source>
</evidence>